<dbReference type="PANTHER" id="PTHR28027:SF1">
    <property type="entry name" value="CAMP INDEPENDENT REGULATORY PROTEIN (AFU_ORTHOLOGUE AFUA_3G09640)"/>
    <property type="match status" value="1"/>
</dbReference>
<accession>A0A0D7BCD6</accession>
<feature type="compositionally biased region" description="Pro residues" evidence="1">
    <location>
        <begin position="436"/>
        <end position="446"/>
    </location>
</feature>
<dbReference type="InterPro" id="IPR018608">
    <property type="entry name" value="Gti1/Pac2"/>
</dbReference>
<proteinExistence type="predicted"/>
<feature type="compositionally biased region" description="Polar residues" evidence="1">
    <location>
        <begin position="340"/>
        <end position="356"/>
    </location>
</feature>
<dbReference type="AlphaFoldDB" id="A0A0D7BCD6"/>
<evidence type="ECO:0000313" key="3">
    <source>
        <dbReference type="Proteomes" id="UP000054007"/>
    </source>
</evidence>
<dbReference type="Pfam" id="PF09729">
    <property type="entry name" value="Gti1_Pac2"/>
    <property type="match status" value="1"/>
</dbReference>
<evidence type="ECO:0000313" key="2">
    <source>
        <dbReference type="EMBL" id="KIY67915.1"/>
    </source>
</evidence>
<keyword evidence="3" id="KW-1185">Reference proteome</keyword>
<name>A0A0D7BCD6_9AGAR</name>
<feature type="compositionally biased region" description="Basic and acidic residues" evidence="1">
    <location>
        <begin position="418"/>
        <end position="433"/>
    </location>
</feature>
<dbReference type="OrthoDB" id="5572844at2759"/>
<gene>
    <name evidence="2" type="ORF">CYLTODRAFT_396264</name>
</gene>
<dbReference type="PANTHER" id="PTHR28027">
    <property type="entry name" value="TRANSCRIPTIONAL REGULATOR MIT1"/>
    <property type="match status" value="1"/>
</dbReference>
<evidence type="ECO:0008006" key="4">
    <source>
        <dbReference type="Google" id="ProtNLM"/>
    </source>
</evidence>
<feature type="region of interest" description="Disordered" evidence="1">
    <location>
        <begin position="162"/>
        <end position="277"/>
    </location>
</feature>
<dbReference type="EMBL" id="KN880514">
    <property type="protein sequence ID" value="KIY67915.1"/>
    <property type="molecule type" value="Genomic_DNA"/>
</dbReference>
<protein>
    <recommendedName>
        <fullName evidence="4">cAMP-independent regulatory protein pac2</fullName>
    </recommendedName>
</protein>
<sequence length="487" mass="54292">MSARATCTGTKLGSADAARTILHAVRCGLLPLLVQRLSPEERLAISAGDIFVWEEKSLGSDSGIERWTDSKRWSASRVKDAFLLYNEKLEPNESFVAVGSELKIAPQRDCLVKQTFTSHVTTARGRRKWHLIAYYTESSLSTLRTIDDFPLLRGLDVPHDKYPSARAVKGRPENIFNPPRNASNRPITPQYHFYALPPPPSQPSQPSNVSHGHRARGRERATGPYHSPVPDSRVQFPMMTSKARRQRALTSASDMSAESADSGYQSASQSDAAAGRSRSSTFTVAAYANHVPLPDTDHSVLEPAARDDDGYLAPEIHAPTAIKHHSGWFGREMEYAAEHTPSTSLQARVHQGNSSFLAPPSPSNGYRTQVPRHLHHQPQPQQQPTHTHHSTTHRDTYPRFDYPDHKNPGSIPSLPKILEQHYDYDSKNRDQHGPPRLLPPPLPSPRVPQHRWGPTLPDPRRMGPPTRFVSRALTDQHMLNSILNASP</sequence>
<dbReference type="GO" id="GO:0003677">
    <property type="term" value="F:DNA binding"/>
    <property type="evidence" value="ECO:0007669"/>
    <property type="project" value="TreeGrafter"/>
</dbReference>
<evidence type="ECO:0000256" key="1">
    <source>
        <dbReference type="SAM" id="MobiDB-lite"/>
    </source>
</evidence>
<feature type="region of interest" description="Disordered" evidence="1">
    <location>
        <begin position="339"/>
        <end position="464"/>
    </location>
</feature>
<feature type="compositionally biased region" description="Polar residues" evidence="1">
    <location>
        <begin position="263"/>
        <end position="277"/>
    </location>
</feature>
<dbReference type="Proteomes" id="UP000054007">
    <property type="component" value="Unassembled WGS sequence"/>
</dbReference>
<organism evidence="2 3">
    <name type="scientific">Cylindrobasidium torrendii FP15055 ss-10</name>
    <dbReference type="NCBI Taxonomy" id="1314674"/>
    <lineage>
        <taxon>Eukaryota</taxon>
        <taxon>Fungi</taxon>
        <taxon>Dikarya</taxon>
        <taxon>Basidiomycota</taxon>
        <taxon>Agaricomycotina</taxon>
        <taxon>Agaricomycetes</taxon>
        <taxon>Agaricomycetidae</taxon>
        <taxon>Agaricales</taxon>
        <taxon>Marasmiineae</taxon>
        <taxon>Physalacriaceae</taxon>
        <taxon>Cylindrobasidium</taxon>
    </lineage>
</organism>
<reference evidence="2 3" key="1">
    <citation type="journal article" date="2015" name="Fungal Genet. Biol.">
        <title>Evolution of novel wood decay mechanisms in Agaricales revealed by the genome sequences of Fistulina hepatica and Cylindrobasidium torrendii.</title>
        <authorList>
            <person name="Floudas D."/>
            <person name="Held B.W."/>
            <person name="Riley R."/>
            <person name="Nagy L.G."/>
            <person name="Koehler G."/>
            <person name="Ransdell A.S."/>
            <person name="Younus H."/>
            <person name="Chow J."/>
            <person name="Chiniquy J."/>
            <person name="Lipzen A."/>
            <person name="Tritt A."/>
            <person name="Sun H."/>
            <person name="Haridas S."/>
            <person name="LaButti K."/>
            <person name="Ohm R.A."/>
            <person name="Kues U."/>
            <person name="Blanchette R.A."/>
            <person name="Grigoriev I.V."/>
            <person name="Minto R.E."/>
            <person name="Hibbett D.S."/>
        </authorList>
    </citation>
    <scope>NUCLEOTIDE SEQUENCE [LARGE SCALE GENOMIC DNA]</scope>
    <source>
        <strain evidence="2 3">FP15055 ss-10</strain>
    </source>
</reference>
<feature type="compositionally biased region" description="Low complexity" evidence="1">
    <location>
        <begin position="251"/>
        <end position="262"/>
    </location>
</feature>
<feature type="compositionally biased region" description="Basic and acidic residues" evidence="1">
    <location>
        <begin position="392"/>
        <end position="407"/>
    </location>
</feature>